<proteinExistence type="inferred from homology"/>
<dbReference type="Pfam" id="PF00160">
    <property type="entry name" value="Pro_isomerase"/>
    <property type="match status" value="1"/>
</dbReference>
<feature type="region of interest" description="Disordered" evidence="5">
    <location>
        <begin position="387"/>
        <end position="411"/>
    </location>
</feature>
<gene>
    <name evidence="7" type="ORF">WHR41_08615</name>
</gene>
<feature type="region of interest" description="Disordered" evidence="5">
    <location>
        <begin position="483"/>
        <end position="509"/>
    </location>
</feature>
<accession>A0AB34KHE3</accession>
<evidence type="ECO:0000259" key="6">
    <source>
        <dbReference type="PROSITE" id="PS50072"/>
    </source>
</evidence>
<protein>
    <recommendedName>
        <fullName evidence="6">PPIase cyclophilin-type domain-containing protein</fullName>
    </recommendedName>
</protein>
<comment type="catalytic activity">
    <reaction evidence="1">
        <text>[protein]-peptidylproline (omega=180) = [protein]-peptidylproline (omega=0)</text>
        <dbReference type="Rhea" id="RHEA:16237"/>
        <dbReference type="Rhea" id="RHEA-COMP:10747"/>
        <dbReference type="Rhea" id="RHEA-COMP:10748"/>
        <dbReference type="ChEBI" id="CHEBI:83833"/>
        <dbReference type="ChEBI" id="CHEBI:83834"/>
        <dbReference type="EC" id="5.2.1.8"/>
    </reaction>
</comment>
<feature type="compositionally biased region" description="Basic and acidic residues" evidence="5">
    <location>
        <begin position="483"/>
        <end position="497"/>
    </location>
</feature>
<dbReference type="Proteomes" id="UP000803884">
    <property type="component" value="Unassembled WGS sequence"/>
</dbReference>
<dbReference type="RefSeq" id="XP_069225852.1">
    <property type="nucleotide sequence ID" value="XM_069377219.1"/>
</dbReference>
<dbReference type="GeneID" id="96010057"/>
<feature type="compositionally biased region" description="Basic residues" evidence="5">
    <location>
        <begin position="256"/>
        <end position="266"/>
    </location>
</feature>
<dbReference type="GO" id="GO:0071013">
    <property type="term" value="C:catalytic step 2 spliceosome"/>
    <property type="evidence" value="ECO:0007669"/>
    <property type="project" value="TreeGrafter"/>
</dbReference>
<evidence type="ECO:0000256" key="2">
    <source>
        <dbReference type="ARBA" id="ARBA00004123"/>
    </source>
</evidence>
<comment type="similarity">
    <text evidence="4">Belongs to the cyclophilin-type PPIase family. CWC27 subfamily.</text>
</comment>
<keyword evidence="3" id="KW-0539">Nucleus</keyword>
<dbReference type="InterPro" id="IPR020892">
    <property type="entry name" value="Cyclophilin-type_PPIase_CS"/>
</dbReference>
<feature type="region of interest" description="Disordered" evidence="5">
    <location>
        <begin position="241"/>
        <end position="362"/>
    </location>
</feature>
<feature type="domain" description="PPIase cyclophilin-type" evidence="6">
    <location>
        <begin position="22"/>
        <end position="170"/>
    </location>
</feature>
<evidence type="ECO:0000256" key="4">
    <source>
        <dbReference type="ARBA" id="ARBA00038509"/>
    </source>
</evidence>
<evidence type="ECO:0000256" key="3">
    <source>
        <dbReference type="ARBA" id="ARBA00023242"/>
    </source>
</evidence>
<dbReference type="PANTHER" id="PTHR45625:SF6">
    <property type="entry name" value="SPLICEOSOME-ASSOCIATED PROTEIN CWC27 HOMOLOG"/>
    <property type="match status" value="1"/>
</dbReference>
<dbReference type="SUPFAM" id="SSF50891">
    <property type="entry name" value="Cyclophilin-like"/>
    <property type="match status" value="1"/>
</dbReference>
<evidence type="ECO:0000313" key="8">
    <source>
        <dbReference type="Proteomes" id="UP000803884"/>
    </source>
</evidence>
<name>A0AB34KHE3_9PEZI</name>
<organism evidence="7 8">
    <name type="scientific">Cladosporium halotolerans</name>
    <dbReference type="NCBI Taxonomy" id="1052096"/>
    <lineage>
        <taxon>Eukaryota</taxon>
        <taxon>Fungi</taxon>
        <taxon>Dikarya</taxon>
        <taxon>Ascomycota</taxon>
        <taxon>Pezizomycotina</taxon>
        <taxon>Dothideomycetes</taxon>
        <taxon>Dothideomycetidae</taxon>
        <taxon>Cladosporiales</taxon>
        <taxon>Cladosporiaceae</taxon>
        <taxon>Cladosporium</taxon>
    </lineage>
</organism>
<reference evidence="7 8" key="1">
    <citation type="journal article" date="2020" name="Microbiol. Resour. Announc.">
        <title>Draft Genome Sequence of a Cladosporium Species Isolated from the Mesophotic Ascidian Didemnum maculosum.</title>
        <authorList>
            <person name="Gioti A."/>
            <person name="Siaperas R."/>
            <person name="Nikolaivits E."/>
            <person name="Le Goff G."/>
            <person name="Ouazzani J."/>
            <person name="Kotoulas G."/>
            <person name="Topakas E."/>
        </authorList>
    </citation>
    <scope>NUCLEOTIDE SEQUENCE [LARGE SCALE GENOMIC DNA]</scope>
    <source>
        <strain evidence="7 8">TM138-S3</strain>
    </source>
</reference>
<evidence type="ECO:0000256" key="5">
    <source>
        <dbReference type="SAM" id="MobiDB-lite"/>
    </source>
</evidence>
<dbReference type="CDD" id="cd01925">
    <property type="entry name" value="cyclophilin_CeCYP16-like"/>
    <property type="match status" value="1"/>
</dbReference>
<feature type="compositionally biased region" description="Acidic residues" evidence="5">
    <location>
        <begin position="439"/>
        <end position="453"/>
    </location>
</feature>
<dbReference type="AlphaFoldDB" id="A0AB34KHE3"/>
<feature type="region of interest" description="Disordered" evidence="5">
    <location>
        <begin position="436"/>
        <end position="457"/>
    </location>
</feature>
<dbReference type="PROSITE" id="PS00170">
    <property type="entry name" value="CSA_PPIASE_1"/>
    <property type="match status" value="1"/>
</dbReference>
<keyword evidence="8" id="KW-1185">Reference proteome</keyword>
<comment type="caution">
    <text evidence="7">The sequence shown here is derived from an EMBL/GenBank/DDBJ whole genome shotgun (WGS) entry which is preliminary data.</text>
</comment>
<dbReference type="Gene3D" id="2.40.100.10">
    <property type="entry name" value="Cyclophilin-like"/>
    <property type="match status" value="1"/>
</dbReference>
<feature type="compositionally biased region" description="Basic and acidic residues" evidence="5">
    <location>
        <begin position="328"/>
        <end position="342"/>
    </location>
</feature>
<feature type="region of interest" description="Disordered" evidence="5">
    <location>
        <begin position="184"/>
        <end position="218"/>
    </location>
</feature>
<dbReference type="InterPro" id="IPR044666">
    <property type="entry name" value="Cyclophilin_A-like"/>
</dbReference>
<comment type="subcellular location">
    <subcellularLocation>
        <location evidence="2">Nucleus</location>
    </subcellularLocation>
</comment>
<dbReference type="EMBL" id="JAAQHG020000045">
    <property type="protein sequence ID" value="KAL1582745.1"/>
    <property type="molecule type" value="Genomic_DNA"/>
</dbReference>
<feature type="compositionally biased region" description="Basic residues" evidence="5">
    <location>
        <begin position="196"/>
        <end position="205"/>
    </location>
</feature>
<evidence type="ECO:0000313" key="7">
    <source>
        <dbReference type="EMBL" id="KAL1582745.1"/>
    </source>
</evidence>
<dbReference type="InterPro" id="IPR002130">
    <property type="entry name" value="Cyclophilin-type_PPIase_dom"/>
</dbReference>
<feature type="compositionally biased region" description="Basic residues" evidence="5">
    <location>
        <begin position="498"/>
        <end position="509"/>
    </location>
</feature>
<evidence type="ECO:0000256" key="1">
    <source>
        <dbReference type="ARBA" id="ARBA00000971"/>
    </source>
</evidence>
<dbReference type="PRINTS" id="PR00153">
    <property type="entry name" value="CSAPPISMRASE"/>
</dbReference>
<dbReference type="PROSITE" id="PS50072">
    <property type="entry name" value="CSA_PPIASE_2"/>
    <property type="match status" value="1"/>
</dbReference>
<dbReference type="InterPro" id="IPR029000">
    <property type="entry name" value="Cyclophilin-like_dom_sf"/>
</dbReference>
<dbReference type="GO" id="GO:0003755">
    <property type="term" value="F:peptidyl-prolyl cis-trans isomerase activity"/>
    <property type="evidence" value="ECO:0007669"/>
    <property type="project" value="UniProtKB-EC"/>
</dbReference>
<dbReference type="PANTHER" id="PTHR45625">
    <property type="entry name" value="PEPTIDYL-PROLYL CIS-TRANS ISOMERASE-RELATED"/>
    <property type="match status" value="1"/>
</dbReference>
<dbReference type="GO" id="GO:0006457">
    <property type="term" value="P:protein folding"/>
    <property type="evidence" value="ECO:0007669"/>
    <property type="project" value="InterPro"/>
</dbReference>
<sequence>MASLYNLEPQPTAKVILQTTSGDLALELFGKQAPLATRNFLQHCLDGYYNNTIFHRLVPDFIIQGGDPTGTGSGGISALNDGEPFEDEFHSRLKFNRRGLLGMANEGKDSNGSQFFLTLDATPELQGKHTMFGRIEGETVYNLMKMAEAEMAEDGSERPMYPTKVTGSEILVNPFEGMQARVREAPRTAAEDRKGKDVKKRKKPMGKNVLSFGGDEGEEEAAPVVKKAKANPKLVSTVVEDTETLNNAPMPEAPQPKKKAERRRKSPSPEVEPEVQQPTKPAPAPAPRQDESDDDDEDDYSRAQKTKSASALEKTNADIAALKASMKRTVDTAPKEREKPKSALEAMIPATSTRGRKRGKATDEKGALDLFKAFKQKLEDLPADEAKADAGANEVHARGETNGNGHNAVEPTAADDEEADLCDLHFIANCQSCRAWDDEKPDGEAEADGDDDPGWMSHKLTFARDTLGKDLEWKKKMEEIEVIDPREKAREIEEGRKQGKGKGKEKSRR</sequence>
<feature type="compositionally biased region" description="Basic and acidic residues" evidence="5">
    <location>
        <begin position="184"/>
        <end position="195"/>
    </location>
</feature>